<feature type="transmembrane region" description="Helical" evidence="9">
    <location>
        <begin position="74"/>
        <end position="94"/>
    </location>
</feature>
<evidence type="ECO:0000256" key="6">
    <source>
        <dbReference type="ARBA" id="ARBA00022777"/>
    </source>
</evidence>
<feature type="transmembrane region" description="Helical" evidence="9">
    <location>
        <begin position="24"/>
        <end position="43"/>
    </location>
</feature>
<proteinExistence type="predicted"/>
<dbReference type="RefSeq" id="WP_353531426.1">
    <property type="nucleotide sequence ID" value="NZ_JBBMEX010000015.1"/>
</dbReference>
<dbReference type="InterPro" id="IPR036890">
    <property type="entry name" value="HATPase_C_sf"/>
</dbReference>
<dbReference type="InterPro" id="IPR003594">
    <property type="entry name" value="HATPase_dom"/>
</dbReference>
<keyword evidence="9" id="KW-0812">Transmembrane</keyword>
<keyword evidence="5" id="KW-0547">Nucleotide-binding</keyword>
<evidence type="ECO:0000256" key="5">
    <source>
        <dbReference type="ARBA" id="ARBA00022741"/>
    </source>
</evidence>
<dbReference type="Pfam" id="PF07730">
    <property type="entry name" value="HisKA_3"/>
    <property type="match status" value="1"/>
</dbReference>
<evidence type="ECO:0000256" key="3">
    <source>
        <dbReference type="ARBA" id="ARBA00022553"/>
    </source>
</evidence>
<evidence type="ECO:0000259" key="11">
    <source>
        <dbReference type="Pfam" id="PF07730"/>
    </source>
</evidence>
<evidence type="ECO:0000256" key="4">
    <source>
        <dbReference type="ARBA" id="ARBA00022679"/>
    </source>
</evidence>
<keyword evidence="9" id="KW-0472">Membrane</keyword>
<reference evidence="12 13" key="1">
    <citation type="submission" date="2024-03" db="EMBL/GenBank/DDBJ databases">
        <title>Human intestinal bacterial collection.</title>
        <authorList>
            <person name="Pauvert C."/>
            <person name="Hitch T.C.A."/>
            <person name="Clavel T."/>
        </authorList>
    </citation>
    <scope>NUCLEOTIDE SEQUENCE [LARGE SCALE GENOMIC DNA]</scope>
    <source>
        <strain evidence="12 13">CLA-AA-H185</strain>
    </source>
</reference>
<organism evidence="12 13">
    <name type="scientific">Maccoyibacter intestinihominis</name>
    <dbReference type="NCBI Taxonomy" id="3133499"/>
    <lineage>
        <taxon>Bacteria</taxon>
        <taxon>Bacillati</taxon>
        <taxon>Bacillota</taxon>
        <taxon>Clostridia</taxon>
        <taxon>Lachnospirales</taxon>
        <taxon>Lachnospiraceae</taxon>
        <taxon>Maccoyibacter</taxon>
    </lineage>
</organism>
<dbReference type="PANTHER" id="PTHR24421">
    <property type="entry name" value="NITRATE/NITRITE SENSOR PROTEIN NARX-RELATED"/>
    <property type="match status" value="1"/>
</dbReference>
<evidence type="ECO:0000256" key="8">
    <source>
        <dbReference type="ARBA" id="ARBA00023012"/>
    </source>
</evidence>
<dbReference type="InterPro" id="IPR050482">
    <property type="entry name" value="Sensor_HK_TwoCompSys"/>
</dbReference>
<dbReference type="GO" id="GO:0016301">
    <property type="term" value="F:kinase activity"/>
    <property type="evidence" value="ECO:0007669"/>
    <property type="project" value="UniProtKB-KW"/>
</dbReference>
<comment type="catalytic activity">
    <reaction evidence="1">
        <text>ATP + protein L-histidine = ADP + protein N-phospho-L-histidine.</text>
        <dbReference type="EC" id="2.7.13.3"/>
    </reaction>
</comment>
<keyword evidence="9" id="KW-1133">Transmembrane helix</keyword>
<keyword evidence="8" id="KW-0902">Two-component regulatory system</keyword>
<dbReference type="Gene3D" id="3.30.565.10">
    <property type="entry name" value="Histidine kinase-like ATPase, C-terminal domain"/>
    <property type="match status" value="1"/>
</dbReference>
<evidence type="ECO:0000256" key="1">
    <source>
        <dbReference type="ARBA" id="ARBA00000085"/>
    </source>
</evidence>
<feature type="domain" description="Signal transduction histidine kinase subgroup 3 dimerisation and phosphoacceptor" evidence="11">
    <location>
        <begin position="168"/>
        <end position="231"/>
    </location>
</feature>
<name>A0ABV1HG21_9FIRM</name>
<dbReference type="Proteomes" id="UP001454489">
    <property type="component" value="Unassembled WGS sequence"/>
</dbReference>
<dbReference type="EMBL" id="JBBMEX010000015">
    <property type="protein sequence ID" value="MEQ2558663.1"/>
    <property type="molecule type" value="Genomic_DNA"/>
</dbReference>
<dbReference type="SUPFAM" id="SSF55874">
    <property type="entry name" value="ATPase domain of HSP90 chaperone/DNA topoisomerase II/histidine kinase"/>
    <property type="match status" value="1"/>
</dbReference>
<evidence type="ECO:0000259" key="10">
    <source>
        <dbReference type="Pfam" id="PF02518"/>
    </source>
</evidence>
<protein>
    <recommendedName>
        <fullName evidence="2">histidine kinase</fullName>
        <ecNumber evidence="2">2.7.13.3</ecNumber>
    </recommendedName>
</protein>
<keyword evidence="7" id="KW-0067">ATP-binding</keyword>
<dbReference type="CDD" id="cd16917">
    <property type="entry name" value="HATPase_UhpB-NarQ-NarX-like"/>
    <property type="match status" value="1"/>
</dbReference>
<feature type="transmembrane region" description="Helical" evidence="9">
    <location>
        <begin position="49"/>
        <end position="67"/>
    </location>
</feature>
<evidence type="ECO:0000313" key="12">
    <source>
        <dbReference type="EMBL" id="MEQ2558663.1"/>
    </source>
</evidence>
<dbReference type="PANTHER" id="PTHR24421:SF10">
    <property type="entry name" value="NITRATE_NITRITE SENSOR PROTEIN NARQ"/>
    <property type="match status" value="1"/>
</dbReference>
<feature type="transmembrane region" description="Helical" evidence="9">
    <location>
        <begin position="100"/>
        <end position="120"/>
    </location>
</feature>
<keyword evidence="3" id="KW-0597">Phosphoprotein</keyword>
<keyword evidence="6 12" id="KW-0418">Kinase</keyword>
<evidence type="ECO:0000256" key="7">
    <source>
        <dbReference type="ARBA" id="ARBA00022840"/>
    </source>
</evidence>
<evidence type="ECO:0000256" key="2">
    <source>
        <dbReference type="ARBA" id="ARBA00012438"/>
    </source>
</evidence>
<evidence type="ECO:0000313" key="13">
    <source>
        <dbReference type="Proteomes" id="UP001454489"/>
    </source>
</evidence>
<dbReference type="Gene3D" id="1.20.5.1930">
    <property type="match status" value="1"/>
</dbReference>
<dbReference type="Pfam" id="PF02518">
    <property type="entry name" value="HATPase_c"/>
    <property type="match status" value="1"/>
</dbReference>
<keyword evidence="13" id="KW-1185">Reference proteome</keyword>
<keyword evidence="4" id="KW-0808">Transferase</keyword>
<comment type="caution">
    <text evidence="12">The sequence shown here is derived from an EMBL/GenBank/DDBJ whole genome shotgun (WGS) entry which is preliminary data.</text>
</comment>
<evidence type="ECO:0000256" key="9">
    <source>
        <dbReference type="SAM" id="Phobius"/>
    </source>
</evidence>
<sequence>MIRILDKGILFGLGAVLLFQRQEFVIPVVVLLTALIFSSFSLYLTDAKILGILWMGYLVLCVIRPEFSYFLPLLLYDSMWYSFYWGLAGVLFYYPAREIYTGWMSMLWLLTAFLAVYMAYKSEKNDRLDADIIHLRDTDTELKLVMEQRNRELLEKQDNEIYLATLRERNRIAREIHDNVGHMLSRSILQVGALATICKEETIRQQLAGINDTLNQAMNSIRESVHDLHDDAIDLRQAAYEAVKDMRKNYDVHIEYDMSAHIPRNVKYCFIAIVKEGMSNIIKHSNADKVDIIFREHPGFYQLCIEDNGSVSHSVEESDHGIGISNMRERVEALGGTLNIRQKNGFRIFATVRKEMEETE</sequence>
<feature type="domain" description="Histidine kinase/HSP90-like ATPase" evidence="10">
    <location>
        <begin position="273"/>
        <end position="353"/>
    </location>
</feature>
<dbReference type="EC" id="2.7.13.3" evidence="2"/>
<dbReference type="InterPro" id="IPR011712">
    <property type="entry name" value="Sig_transdc_His_kin_sub3_dim/P"/>
</dbReference>
<accession>A0ABV1HG21</accession>
<gene>
    <name evidence="12" type="ORF">WMO43_12455</name>
</gene>